<dbReference type="GO" id="GO:0007264">
    <property type="term" value="P:small GTPase-mediated signal transduction"/>
    <property type="evidence" value="ECO:0007669"/>
    <property type="project" value="InterPro"/>
</dbReference>
<feature type="domain" description="DOCKER Lobe A" evidence="1">
    <location>
        <begin position="1046"/>
        <end position="1234"/>
    </location>
</feature>
<dbReference type="KEGG" id="tva:5466262"/>
<dbReference type="PANTHER" id="PTHR23317">
    <property type="entry name" value="DEDICATOR OF CYTOKINESIS DOCK"/>
    <property type="match status" value="1"/>
</dbReference>
<keyword evidence="3" id="KW-1185">Reference proteome</keyword>
<protein>
    <recommendedName>
        <fullName evidence="1">DOCKER Lobe A domain-containing protein</fullName>
    </recommendedName>
</protein>
<dbReference type="GO" id="GO:0005085">
    <property type="term" value="F:guanyl-nucleotide exchange factor activity"/>
    <property type="evidence" value="ECO:0000318"/>
    <property type="project" value="GO_Central"/>
</dbReference>
<organism evidence="2 3">
    <name type="scientific">Trichomonas vaginalis (strain ATCC PRA-98 / G3)</name>
    <dbReference type="NCBI Taxonomy" id="412133"/>
    <lineage>
        <taxon>Eukaryota</taxon>
        <taxon>Metamonada</taxon>
        <taxon>Parabasalia</taxon>
        <taxon>Trichomonadida</taxon>
        <taxon>Trichomonadidae</taxon>
        <taxon>Trichomonas</taxon>
    </lineage>
</organism>
<dbReference type="EMBL" id="DS113195">
    <property type="protein sequence ID" value="EAY20717.1"/>
    <property type="molecule type" value="Genomic_DNA"/>
</dbReference>
<dbReference type="VEuPathDB" id="TrichDB:TVAGG3_0312600"/>
<dbReference type="PANTHER" id="PTHR23317:SF76">
    <property type="entry name" value="LD20667P"/>
    <property type="match status" value="1"/>
</dbReference>
<name>A2DFL4_TRIV3</name>
<dbReference type="OrthoDB" id="10529965at2759"/>
<evidence type="ECO:0000313" key="2">
    <source>
        <dbReference type="EMBL" id="EAY20717.1"/>
    </source>
</evidence>
<dbReference type="InterPro" id="IPR046769">
    <property type="entry name" value="DOCKER_Lobe_A"/>
</dbReference>
<dbReference type="RefSeq" id="XP_001581703.1">
    <property type="nucleotide sequence ID" value="XM_001581653.1"/>
</dbReference>
<dbReference type="InterPro" id="IPR026791">
    <property type="entry name" value="DOCK"/>
</dbReference>
<gene>
    <name evidence="2" type="ORF">TVAG_391010</name>
</gene>
<dbReference type="Pfam" id="PF06920">
    <property type="entry name" value="DHR-2_Lobe_A"/>
    <property type="match status" value="1"/>
</dbReference>
<dbReference type="GO" id="GO:0035023">
    <property type="term" value="P:regulation of Rho protein signal transduction"/>
    <property type="evidence" value="ECO:0000318"/>
    <property type="project" value="GO_Central"/>
</dbReference>
<sequence length="1494" mass="171718">MSKEEFIIPRTLLSKEPKNVSEDVDYNTDLYKNLQNWSVPILKSPDHKYVFNKVEDLPPPLIVQYNNEFNLSDEDTSTLKNKIEKSYIEKFVELKKEEFNSNILFDVSNVYSVTDYRPEPLPKVEIPETYNNFVYRYFKLSLLPIQVQGSSTPLTNYSGILYMFNTTTRMPVSESACFKSINNKIIFNKTDTGSVYFKIPRSEKHIVLVCVLLHPDTGKPGTFLSNVCPANQQRLDKHVIPVPFAFSILCPFTMIAENNFNFSWTLITESDTLAKVATPIPPNDPMISLISKAIIKEVPFDSLEPLSTLEQFNKSLPYLVSPCQSLVFSKEPIITISNISFQFNNVPKAFLVYFRVFLCENTTDMTNPVGTTGFLNDNDATFSNVYQSCYMQPGKKVVFPDIVRFFVTKQLAQTSHFVIQFVMLTAEKEPIVYKCAFIELFNSKEPLEYKLQTYPTVQAKKFQGDYISQNKIVSHSNLQCVVDLPPAIYPPIQFVVLSEAQVPMQVNWDSIIKTPPSLLNKQILPTFIKLLQLINPQTMAYIIELLSMFKDDLVTRDLIRSYLYNNFNLASVKHNLLSTFTNSLDQVIQENIDKNIDVCKNIVEIFDIIGSILVVSFSQRTETWIPQTLISCLQKFSTIATKFIKNNYKIKLTDYNLKYGWLVFHFCSLLEAKIMTNIINTHIRNMLSIKNSDAAMMAVFEFLIPLTQTTDFIRYYSTRLPVKPLSQNLMSPFQPTLSLIFLCISEAFGMQNPELISLAVNFIARLTLAIETIPEKDRYIVGFALFPLFDLLTVAYETAFTEEDRHLIVPTVMFLLTYIPRGLMKIFFKTVNATFRSRIIVFITTVTKSCITQLNPEITIFNSQLNELTKRIIMFIATNIREFSECITPVCQLICLLATTPHQVPRNYPRLFRAITKLTEIYPRQRIIATELLSMITMKSHIARCFAASTILFFFKSDYDTRHTTTISSAEVLDVLTSLMLNQPPESIPLYQLMLTRVSEMSTIFNDQVFVQKLHEKIDSAQKIADVISNMRKTAHDPSASCEYVMQIANQYMTYPSMRLKWLSEIVNINKTNNNYSAAFVAQLHKCALIATVIEHERKMKPEENEKVDEEKLKVKLPVEYNLLVTQPITMSKATLGRDVQFSDRDFEFIQSVLVETKIDFGTVSDAFKFLAGDFTIDLFKSALDEAIEYGMKVHANYTLRCLKSIQLRIFASSKHFNEVSQTCTQISDLLKNISITETLMYDIPYIFSVFNGHIFCNDFGCDIPLENRVYPSEQAIDHLEFRHAWKKFRTKVPFSRLQDLTNSDADEISMTQYTVEHALPRFTPSSKISESQTVKISLQKHAEFETERICNLLNRTAEEFEKCFPTRNVDSVFGKTKQNIEGDLKRVVDLIKAAIGPDASLFCLLKLAIEKGNEKNKEITVELAKKVLISLQKLIKVYHRAIEYLESASHFTQYAELGKYRNLFLQYFGLPDIDTKSYEGKRDPVTEKCEFEY</sequence>
<reference evidence="2" key="1">
    <citation type="submission" date="2006-10" db="EMBL/GenBank/DDBJ databases">
        <authorList>
            <person name="Amadeo P."/>
            <person name="Zhao Q."/>
            <person name="Wortman J."/>
            <person name="Fraser-Liggett C."/>
            <person name="Carlton J."/>
        </authorList>
    </citation>
    <scope>NUCLEOTIDE SEQUENCE</scope>
    <source>
        <strain evidence="2">G3</strain>
    </source>
</reference>
<dbReference type="VEuPathDB" id="TrichDB:TVAG_391010"/>
<dbReference type="Proteomes" id="UP000001542">
    <property type="component" value="Unassembled WGS sequence"/>
</dbReference>
<dbReference type="Gene3D" id="1.25.40.410">
    <property type="match status" value="1"/>
</dbReference>
<evidence type="ECO:0000259" key="1">
    <source>
        <dbReference type="Pfam" id="PF06920"/>
    </source>
</evidence>
<evidence type="ECO:0000313" key="3">
    <source>
        <dbReference type="Proteomes" id="UP000001542"/>
    </source>
</evidence>
<accession>A2DFL4</accession>
<proteinExistence type="predicted"/>
<dbReference type="InParanoid" id="A2DFL4"/>
<dbReference type="InterPro" id="IPR043161">
    <property type="entry name" value="DOCK_C_lobe_A"/>
</dbReference>
<reference evidence="2" key="2">
    <citation type="journal article" date="2007" name="Science">
        <title>Draft genome sequence of the sexually transmitted pathogen Trichomonas vaginalis.</title>
        <authorList>
            <person name="Carlton J.M."/>
            <person name="Hirt R.P."/>
            <person name="Silva J.C."/>
            <person name="Delcher A.L."/>
            <person name="Schatz M."/>
            <person name="Zhao Q."/>
            <person name="Wortman J.R."/>
            <person name="Bidwell S.L."/>
            <person name="Alsmark U.C.M."/>
            <person name="Besteiro S."/>
            <person name="Sicheritz-Ponten T."/>
            <person name="Noel C.J."/>
            <person name="Dacks J.B."/>
            <person name="Foster P.G."/>
            <person name="Simillion C."/>
            <person name="Van de Peer Y."/>
            <person name="Miranda-Saavedra D."/>
            <person name="Barton G.J."/>
            <person name="Westrop G.D."/>
            <person name="Mueller S."/>
            <person name="Dessi D."/>
            <person name="Fiori P.L."/>
            <person name="Ren Q."/>
            <person name="Paulsen I."/>
            <person name="Zhang H."/>
            <person name="Bastida-Corcuera F.D."/>
            <person name="Simoes-Barbosa A."/>
            <person name="Brown M.T."/>
            <person name="Hayes R.D."/>
            <person name="Mukherjee M."/>
            <person name="Okumura C.Y."/>
            <person name="Schneider R."/>
            <person name="Smith A.J."/>
            <person name="Vanacova S."/>
            <person name="Villalvazo M."/>
            <person name="Haas B.J."/>
            <person name="Pertea M."/>
            <person name="Feldblyum T.V."/>
            <person name="Utterback T.R."/>
            <person name="Shu C.L."/>
            <person name="Osoegawa K."/>
            <person name="de Jong P.J."/>
            <person name="Hrdy I."/>
            <person name="Horvathova L."/>
            <person name="Zubacova Z."/>
            <person name="Dolezal P."/>
            <person name="Malik S.B."/>
            <person name="Logsdon J.M. Jr."/>
            <person name="Henze K."/>
            <person name="Gupta A."/>
            <person name="Wang C.C."/>
            <person name="Dunne R.L."/>
            <person name="Upcroft J.A."/>
            <person name="Upcroft P."/>
            <person name="White O."/>
            <person name="Salzberg S.L."/>
            <person name="Tang P."/>
            <person name="Chiu C.-H."/>
            <person name="Lee Y.-S."/>
            <person name="Embley T.M."/>
            <person name="Coombs G.H."/>
            <person name="Mottram J.C."/>
            <person name="Tachezy J."/>
            <person name="Fraser-Liggett C.M."/>
            <person name="Johnson P.J."/>
        </authorList>
    </citation>
    <scope>NUCLEOTIDE SEQUENCE [LARGE SCALE GENOMIC DNA]</scope>
    <source>
        <strain evidence="2">G3</strain>
    </source>
</reference>